<dbReference type="PANTHER" id="PTHR14389:SF14">
    <property type="entry name" value="SERINE PROTEASE FAM111A"/>
    <property type="match status" value="1"/>
</dbReference>
<dbReference type="Proteomes" id="UP000700334">
    <property type="component" value="Unassembled WGS sequence"/>
</dbReference>
<dbReference type="PANTHER" id="PTHR14389">
    <property type="entry name" value="SI:CH1073-475A24.1"/>
    <property type="match status" value="1"/>
</dbReference>
<dbReference type="Pfam" id="PF13365">
    <property type="entry name" value="Trypsin_2"/>
    <property type="match status" value="1"/>
</dbReference>
<gene>
    <name evidence="1" type="ORF">J0S82_019126</name>
</gene>
<reference evidence="1" key="1">
    <citation type="journal article" date="2021" name="Evol. Appl.">
        <title>The genome of the Pyrenean desman and the effects of bottlenecks and inbreeding on the genomic landscape of an endangered species.</title>
        <authorList>
            <person name="Escoda L."/>
            <person name="Castresana J."/>
        </authorList>
    </citation>
    <scope>NUCLEOTIDE SEQUENCE</scope>
    <source>
        <strain evidence="1">IBE-C5619</strain>
    </source>
</reference>
<dbReference type="Gene3D" id="2.40.10.10">
    <property type="entry name" value="Trypsin-like serine proteases"/>
    <property type="match status" value="1"/>
</dbReference>
<proteinExistence type="predicted"/>
<name>A0A8J6DD70_GALPY</name>
<dbReference type="SUPFAM" id="SSF50494">
    <property type="entry name" value="Trypsin-like serine proteases"/>
    <property type="match status" value="1"/>
</dbReference>
<dbReference type="GO" id="GO:0000785">
    <property type="term" value="C:chromatin"/>
    <property type="evidence" value="ECO:0007669"/>
    <property type="project" value="TreeGrafter"/>
</dbReference>
<dbReference type="EMBL" id="JAGFMF010012242">
    <property type="protein sequence ID" value="KAG8505732.1"/>
    <property type="molecule type" value="Genomic_DNA"/>
</dbReference>
<dbReference type="InterPro" id="IPR009003">
    <property type="entry name" value="Peptidase_S1_PA"/>
</dbReference>
<organism evidence="1 2">
    <name type="scientific">Galemys pyrenaicus</name>
    <name type="common">Iberian desman</name>
    <name type="synonym">Pyrenean desman</name>
    <dbReference type="NCBI Taxonomy" id="202257"/>
    <lineage>
        <taxon>Eukaryota</taxon>
        <taxon>Metazoa</taxon>
        <taxon>Chordata</taxon>
        <taxon>Craniata</taxon>
        <taxon>Vertebrata</taxon>
        <taxon>Euteleostomi</taxon>
        <taxon>Mammalia</taxon>
        <taxon>Eutheria</taxon>
        <taxon>Laurasiatheria</taxon>
        <taxon>Eulipotyphla</taxon>
        <taxon>Talpidae</taxon>
        <taxon>Galemys</taxon>
    </lineage>
</organism>
<evidence type="ECO:0000313" key="1">
    <source>
        <dbReference type="EMBL" id="KAG8505732.1"/>
    </source>
</evidence>
<sequence>MPLSCFPENSRVEITFVQSRSKGKETDVFRRLDQKSGECVKFYIRAIGKEVKRIVKLGQLHKKGCKLCIYAFKEETIKEALCQDGRLRLPLLKNLNWKLVENADTILENTQLVNDLEKRVFEVEFEKKPARADMAEKDEPEQSVTPLLQGSFVDQYPSLRSESQKVRTYLRKTKKISKTEFGKMTRNSTKVAVCKLLSRLSDSVGYLEWNINGRQGSATCFVFKERYIFTSMHVLNMIVGEGIAFHDWINIVSQSTWVIFSYETQTDKEKNKFFIDSSFLLSDATLDYAVMKLKENGQALSGLYPEIDSIPPNGLIYIIGHPDGEAKDTDTCVVIPECQREQECQKRIQNYSPFVHMYTRNSFQSIINNSNVITYDTSFYFGSSGSPIFNSVGALVAIHNAGFAFEYEKKTSSIIEFGSSIKSILHHIYKSEGGTDWFKEIGVATSSYIDWPVEDVQMLSEEENLEGSPMELLSQRE</sequence>
<dbReference type="AlphaFoldDB" id="A0A8J6DD70"/>
<evidence type="ECO:0000313" key="2">
    <source>
        <dbReference type="Proteomes" id="UP000700334"/>
    </source>
</evidence>
<keyword evidence="2" id="KW-1185">Reference proteome</keyword>
<dbReference type="GO" id="GO:0006260">
    <property type="term" value="P:DNA replication"/>
    <property type="evidence" value="ECO:0007669"/>
    <property type="project" value="TreeGrafter"/>
</dbReference>
<comment type="caution">
    <text evidence="1">The sequence shown here is derived from an EMBL/GenBank/DDBJ whole genome shotgun (WGS) entry which is preliminary data.</text>
</comment>
<dbReference type="GO" id="GO:0005634">
    <property type="term" value="C:nucleus"/>
    <property type="evidence" value="ECO:0007669"/>
    <property type="project" value="TreeGrafter"/>
</dbReference>
<accession>A0A8J6DD70</accession>
<dbReference type="InterPro" id="IPR043504">
    <property type="entry name" value="Peptidase_S1_PA_chymotrypsin"/>
</dbReference>
<dbReference type="OrthoDB" id="10025068at2759"/>
<protein>
    <submittedName>
        <fullName evidence="1">Protein FAM111A</fullName>
    </submittedName>
</protein>